<name>A0A0V0SCF5_9BILA</name>
<dbReference type="EMBL" id="JYDL01000017">
    <property type="protein sequence ID" value="KRX24425.1"/>
    <property type="molecule type" value="Genomic_DNA"/>
</dbReference>
<evidence type="ECO:0000313" key="1">
    <source>
        <dbReference type="EMBL" id="KRX24425.1"/>
    </source>
</evidence>
<dbReference type="Proteomes" id="UP000054630">
    <property type="component" value="Unassembled WGS sequence"/>
</dbReference>
<proteinExistence type="predicted"/>
<sequence>MGICVVVQEPTARWHIGGSGSIFHVTCGAQAGLATQFQGSFIFVMRYLHGLYGGPELVSDRCSLAFACLLSLLVGWLVGITCDEKATAKLRTRTSLCQKSNPDQKIFGSEFIFEPTRASLRHNVSQPCDAARMLAGLPAYLLACSLACLFTAAPVTRQSITAIKLCESTLVLASGERQNFPLVPTLIPASTHCRRYLVTKDWSAVWTFDVVLFYLLPPTTCELSLHPERLSSPSIQTVQQSPAKMREAKKLTANNKKEEEEALVSFNLCRTLALYQQTHNSQLEHKRAKSPGCSQGRGPILTDDRITCMLAGGHRPRRKRGFTDRPRRPRPVRAERTFEPYLSNMQLLFDGFVVVVVVFELRIS</sequence>
<evidence type="ECO:0000313" key="2">
    <source>
        <dbReference type="Proteomes" id="UP000054630"/>
    </source>
</evidence>
<keyword evidence="2" id="KW-1185">Reference proteome</keyword>
<reference evidence="1 2" key="1">
    <citation type="submission" date="2015-01" db="EMBL/GenBank/DDBJ databases">
        <title>Evolution of Trichinella species and genotypes.</title>
        <authorList>
            <person name="Korhonen P.K."/>
            <person name="Edoardo P."/>
            <person name="Giuseppe L.R."/>
            <person name="Gasser R.B."/>
        </authorList>
    </citation>
    <scope>NUCLEOTIDE SEQUENCE [LARGE SCALE GENOMIC DNA]</scope>
    <source>
        <strain evidence="1">ISS37</strain>
    </source>
</reference>
<gene>
    <name evidence="1" type="ORF">T07_14143</name>
</gene>
<organism evidence="1 2">
    <name type="scientific">Trichinella nelsoni</name>
    <dbReference type="NCBI Taxonomy" id="6336"/>
    <lineage>
        <taxon>Eukaryota</taxon>
        <taxon>Metazoa</taxon>
        <taxon>Ecdysozoa</taxon>
        <taxon>Nematoda</taxon>
        <taxon>Enoplea</taxon>
        <taxon>Dorylaimia</taxon>
        <taxon>Trichinellida</taxon>
        <taxon>Trichinellidae</taxon>
        <taxon>Trichinella</taxon>
    </lineage>
</organism>
<dbReference type="OrthoDB" id="10344932at2759"/>
<dbReference type="AlphaFoldDB" id="A0A0V0SCF5"/>
<accession>A0A0V0SCF5</accession>
<comment type="caution">
    <text evidence="1">The sequence shown here is derived from an EMBL/GenBank/DDBJ whole genome shotgun (WGS) entry which is preliminary data.</text>
</comment>
<protein>
    <submittedName>
        <fullName evidence="1">Uncharacterized protein</fullName>
    </submittedName>
</protein>